<gene>
    <name evidence="1" type="ORF">SAMN04487928_11961</name>
</gene>
<organism evidence="1 2">
    <name type="scientific">Butyrivibrio proteoclasticus</name>
    <dbReference type="NCBI Taxonomy" id="43305"/>
    <lineage>
        <taxon>Bacteria</taxon>
        <taxon>Bacillati</taxon>
        <taxon>Bacillota</taxon>
        <taxon>Clostridia</taxon>
        <taxon>Lachnospirales</taxon>
        <taxon>Lachnospiraceae</taxon>
        <taxon>Butyrivibrio</taxon>
    </lineage>
</organism>
<name>A0A1I5VWH8_9FIRM</name>
<accession>A0A1I5VWH8</accession>
<keyword evidence="2" id="KW-1185">Reference proteome</keyword>
<proteinExistence type="predicted"/>
<protein>
    <submittedName>
        <fullName evidence="1">Uncharacterized protein</fullName>
    </submittedName>
</protein>
<evidence type="ECO:0000313" key="2">
    <source>
        <dbReference type="Proteomes" id="UP000182624"/>
    </source>
</evidence>
<reference evidence="2" key="1">
    <citation type="submission" date="2016-10" db="EMBL/GenBank/DDBJ databases">
        <authorList>
            <person name="Varghese N."/>
            <person name="Submissions S."/>
        </authorList>
    </citation>
    <scope>NUCLEOTIDE SEQUENCE [LARGE SCALE GENOMIC DNA]</scope>
    <source>
        <strain evidence="2">P18</strain>
    </source>
</reference>
<sequence length="36" mass="4153">MLELINKVQILDEDFLALKVEDPFFGRMTDVKDVIG</sequence>
<dbReference type="EMBL" id="FOXO01000019">
    <property type="protein sequence ID" value="SFQ11898.1"/>
    <property type="molecule type" value="Genomic_DNA"/>
</dbReference>
<evidence type="ECO:0000313" key="1">
    <source>
        <dbReference type="EMBL" id="SFQ11898.1"/>
    </source>
</evidence>
<dbReference type="Proteomes" id="UP000182624">
    <property type="component" value="Unassembled WGS sequence"/>
</dbReference>
<dbReference type="AlphaFoldDB" id="A0A1I5VWH8"/>